<name>A0A4P7D812_9BURK</name>
<dbReference type="PANTHER" id="PTHR43194">
    <property type="entry name" value="HYDROLASE ALPHA/BETA FOLD FAMILY"/>
    <property type="match status" value="1"/>
</dbReference>
<dbReference type="AlphaFoldDB" id="A0A4P7D812"/>
<protein>
    <submittedName>
        <fullName evidence="2">Alpha/beta fold hydrolase</fullName>
    </submittedName>
</protein>
<dbReference type="Proteomes" id="UP000295727">
    <property type="component" value="Chromosome 4"/>
</dbReference>
<dbReference type="InterPro" id="IPR000073">
    <property type="entry name" value="AB_hydrolase_1"/>
</dbReference>
<dbReference type="OrthoDB" id="5380819at2"/>
<dbReference type="InterPro" id="IPR029058">
    <property type="entry name" value="AB_hydrolase_fold"/>
</dbReference>
<dbReference type="KEGG" id="ppai:E1956_38805"/>
<accession>A0A4P7D812</accession>
<dbReference type="PANTHER" id="PTHR43194:SF2">
    <property type="entry name" value="PEROXISOMAL MEMBRANE PROTEIN LPX1"/>
    <property type="match status" value="1"/>
</dbReference>
<dbReference type="Pfam" id="PF12697">
    <property type="entry name" value="Abhydrolase_6"/>
    <property type="match status" value="1"/>
</dbReference>
<sequence length="252" mass="27741">MKKSTPLVMIHGLMGPLSFFSPHERISSVVVHTPDLIGYGELKSLPQTEITLANQAAHVVRYVREKVKEPCVLLGHSVGGAIAMLAAQAAPECVRGIINVEGNFTLNDAFWCQKIAGLSEDVWLAEHQKLVADLKAWLMNAGIEPTEERVKWACCILSNQPAETLHAMALAVVAETGDVDYIPKIRLAIEGGIPLFLLTGERSAPEWDLPDWARAAARDYVVQKDVGHMMMIEHPDDFCRIVADIVARIDLM</sequence>
<evidence type="ECO:0000313" key="2">
    <source>
        <dbReference type="EMBL" id="QBR03125.1"/>
    </source>
</evidence>
<dbReference type="EMBL" id="CP038151">
    <property type="protein sequence ID" value="QBR03125.1"/>
    <property type="molecule type" value="Genomic_DNA"/>
</dbReference>
<evidence type="ECO:0000313" key="3">
    <source>
        <dbReference type="Proteomes" id="UP000295727"/>
    </source>
</evidence>
<proteinExistence type="predicted"/>
<keyword evidence="3" id="KW-1185">Reference proteome</keyword>
<dbReference type="Gene3D" id="3.40.50.1820">
    <property type="entry name" value="alpha/beta hydrolase"/>
    <property type="match status" value="1"/>
</dbReference>
<gene>
    <name evidence="2" type="ORF">E1956_38805</name>
</gene>
<organism evidence="2 3">
    <name type="scientific">Paraburkholderia pallida</name>
    <dbReference type="NCBI Taxonomy" id="2547399"/>
    <lineage>
        <taxon>Bacteria</taxon>
        <taxon>Pseudomonadati</taxon>
        <taxon>Pseudomonadota</taxon>
        <taxon>Betaproteobacteria</taxon>
        <taxon>Burkholderiales</taxon>
        <taxon>Burkholderiaceae</taxon>
        <taxon>Paraburkholderia</taxon>
    </lineage>
</organism>
<dbReference type="GO" id="GO:0016787">
    <property type="term" value="F:hydrolase activity"/>
    <property type="evidence" value="ECO:0007669"/>
    <property type="project" value="UniProtKB-KW"/>
</dbReference>
<reference evidence="2 3" key="1">
    <citation type="submission" date="2019-03" db="EMBL/GenBank/DDBJ databases">
        <title>Paraburkholderia sp. 7MH5, isolated from subtropical forest soil.</title>
        <authorList>
            <person name="Gao Z.-H."/>
            <person name="Qiu L.-H."/>
        </authorList>
    </citation>
    <scope>NUCLEOTIDE SEQUENCE [LARGE SCALE GENOMIC DNA]</scope>
    <source>
        <strain evidence="2 3">7MH5</strain>
    </source>
</reference>
<dbReference type="SUPFAM" id="SSF53474">
    <property type="entry name" value="alpha/beta-Hydrolases"/>
    <property type="match status" value="1"/>
</dbReference>
<dbReference type="InterPro" id="IPR050228">
    <property type="entry name" value="Carboxylesterase_BioH"/>
</dbReference>
<feature type="domain" description="AB hydrolase-1" evidence="1">
    <location>
        <begin position="7"/>
        <end position="240"/>
    </location>
</feature>
<keyword evidence="2" id="KW-0378">Hydrolase</keyword>
<dbReference type="RefSeq" id="WP_134758626.1">
    <property type="nucleotide sequence ID" value="NZ_CP038151.1"/>
</dbReference>
<evidence type="ECO:0000259" key="1">
    <source>
        <dbReference type="Pfam" id="PF12697"/>
    </source>
</evidence>